<evidence type="ECO:0000256" key="5">
    <source>
        <dbReference type="SAM" id="MobiDB-lite"/>
    </source>
</evidence>
<dbReference type="AlphaFoldDB" id="A0A8S1HPR8"/>
<evidence type="ECO:0000256" key="1">
    <source>
        <dbReference type="ARBA" id="ARBA00004604"/>
    </source>
</evidence>
<keyword evidence="4" id="KW-0539">Nucleus</keyword>
<dbReference type="GO" id="GO:0006364">
    <property type="term" value="P:rRNA processing"/>
    <property type="evidence" value="ECO:0007669"/>
    <property type="project" value="InterPro"/>
</dbReference>
<keyword evidence="3" id="KW-0597">Phosphoprotein</keyword>
<reference evidence="6" key="1">
    <citation type="submission" date="2020-10" db="EMBL/GenBank/DDBJ databases">
        <authorList>
            <person name="Kikuchi T."/>
        </authorList>
    </citation>
    <scope>NUCLEOTIDE SEQUENCE</scope>
    <source>
        <strain evidence="6">NKZ352</strain>
    </source>
</reference>
<feature type="region of interest" description="Disordered" evidence="5">
    <location>
        <begin position="287"/>
        <end position="334"/>
    </location>
</feature>
<dbReference type="Proteomes" id="UP000835052">
    <property type="component" value="Unassembled WGS sequence"/>
</dbReference>
<feature type="compositionally biased region" description="Polar residues" evidence="5">
    <location>
        <begin position="161"/>
        <end position="198"/>
    </location>
</feature>
<proteinExistence type="inferred from homology"/>
<evidence type="ECO:0000256" key="3">
    <source>
        <dbReference type="ARBA" id="ARBA00022553"/>
    </source>
</evidence>
<name>A0A8S1HPR8_9PELO</name>
<dbReference type="PANTHER" id="PTHR14150">
    <property type="entry name" value="U3 SMALL NUCLEOLAR RNA-ASSOCIATED PROTEIN 14"/>
    <property type="match status" value="1"/>
</dbReference>
<feature type="compositionally biased region" description="Acidic residues" evidence="5">
    <location>
        <begin position="296"/>
        <end position="305"/>
    </location>
</feature>
<dbReference type="GO" id="GO:0032040">
    <property type="term" value="C:small-subunit processome"/>
    <property type="evidence" value="ECO:0007669"/>
    <property type="project" value="InterPro"/>
</dbReference>
<feature type="compositionally biased region" description="Acidic residues" evidence="5">
    <location>
        <begin position="70"/>
        <end position="80"/>
    </location>
</feature>
<protein>
    <submittedName>
        <fullName evidence="6">Uncharacterized protein</fullName>
    </submittedName>
</protein>
<feature type="region of interest" description="Disordered" evidence="5">
    <location>
        <begin position="142"/>
        <end position="222"/>
    </location>
</feature>
<feature type="compositionally biased region" description="Basic residues" evidence="5">
    <location>
        <begin position="98"/>
        <end position="107"/>
    </location>
</feature>
<dbReference type="Pfam" id="PF04615">
    <property type="entry name" value="Utp14"/>
    <property type="match status" value="1"/>
</dbReference>
<dbReference type="InterPro" id="IPR006709">
    <property type="entry name" value="SSU_processome_Utp14"/>
</dbReference>
<comment type="caution">
    <text evidence="6">The sequence shown here is derived from an EMBL/GenBank/DDBJ whole genome shotgun (WGS) entry which is preliminary data.</text>
</comment>
<feature type="compositionally biased region" description="Basic and acidic residues" evidence="5">
    <location>
        <begin position="389"/>
        <end position="399"/>
    </location>
</feature>
<sequence length="617" mass="69532">MLRMSSDEEFDPIAHRKLLEAISDPGSLKKKKIKKAKPQKVDATSLLSHLNVKRRSTHVAKKSLGVTSLEDGESEEEPDDETKKKKRKTEGETEGQTKKKKKLKPKSKTLVPVRDLEANKKIEAAIGFGDLKGEMGRTWNTLVETSRIPHRGPKTRRNIQQRRVGSSASDGPESGQGQIATNPTNAGTRQPTGSQAQISEKDQIQELSSNPPPRKKRKQLLKEFEELMARDPAAAQEKLAEIENQRIIERGELKHRAKNRFQKEMANFASRNPEVKKMIEDHIRLGRELKAKVQEDSDSESEESSDEKSKSKSVNDILQEAAMEAEDETGPKSEIGKKLLDAFLSDPSNEKAKISLAELRAQKRRQAQERSFTAKNVSEPLFEVDQDWEVEKNEEDLKSTKKGKKNKKKAKKEPEVAPTSEEDLKAAEREAKIKAALKKAGVEDEDEKREKMIDPSKFLELTTSDVAKVSSDFVEKMDEFDEETANVISEAFKDDDVIGDFEIVKDEVQQKEKPKDVDLTLLGWGSWVGPGTTENKRRKKFVIKARKKKRKDGKMRGVIIRENRADMGIGKVQPRSLPPWASIGIRPMSDDLCKRPVVVEAGRAILPINKKDLLGNF</sequence>
<keyword evidence="7" id="KW-1185">Reference proteome</keyword>
<dbReference type="PANTHER" id="PTHR14150:SF12">
    <property type="entry name" value="U3 SMALL NUCLEOLAR RNA-ASSOCIATED PROTEIN 14 HOMOLOG A"/>
    <property type="match status" value="1"/>
</dbReference>
<comment type="similarity">
    <text evidence="2">Belongs to the UTP14 family.</text>
</comment>
<evidence type="ECO:0000313" key="6">
    <source>
        <dbReference type="EMBL" id="CAD6197861.1"/>
    </source>
</evidence>
<organism evidence="6 7">
    <name type="scientific">Caenorhabditis auriculariae</name>
    <dbReference type="NCBI Taxonomy" id="2777116"/>
    <lineage>
        <taxon>Eukaryota</taxon>
        <taxon>Metazoa</taxon>
        <taxon>Ecdysozoa</taxon>
        <taxon>Nematoda</taxon>
        <taxon>Chromadorea</taxon>
        <taxon>Rhabditida</taxon>
        <taxon>Rhabditina</taxon>
        <taxon>Rhabditomorpha</taxon>
        <taxon>Rhabditoidea</taxon>
        <taxon>Rhabditidae</taxon>
        <taxon>Peloderinae</taxon>
        <taxon>Caenorhabditis</taxon>
    </lineage>
</organism>
<comment type="subcellular location">
    <subcellularLocation>
        <location evidence="1">Nucleus</location>
        <location evidence="1">Nucleolus</location>
    </subcellularLocation>
</comment>
<feature type="compositionally biased region" description="Basic residues" evidence="5">
    <location>
        <begin position="400"/>
        <end position="411"/>
    </location>
</feature>
<dbReference type="OrthoDB" id="277439at2759"/>
<evidence type="ECO:0000313" key="7">
    <source>
        <dbReference type="Proteomes" id="UP000835052"/>
    </source>
</evidence>
<accession>A0A8S1HPR8</accession>
<gene>
    <name evidence="6" type="ORF">CAUJ_LOCUS13768</name>
</gene>
<feature type="compositionally biased region" description="Basic residues" evidence="5">
    <location>
        <begin position="148"/>
        <end position="160"/>
    </location>
</feature>
<evidence type="ECO:0000256" key="2">
    <source>
        <dbReference type="ARBA" id="ARBA00007774"/>
    </source>
</evidence>
<feature type="region of interest" description="Disordered" evidence="5">
    <location>
        <begin position="58"/>
        <end position="113"/>
    </location>
</feature>
<dbReference type="EMBL" id="CAJGYM010000107">
    <property type="protein sequence ID" value="CAD6197861.1"/>
    <property type="molecule type" value="Genomic_DNA"/>
</dbReference>
<evidence type="ECO:0000256" key="4">
    <source>
        <dbReference type="ARBA" id="ARBA00023242"/>
    </source>
</evidence>
<feature type="region of interest" description="Disordered" evidence="5">
    <location>
        <begin position="386"/>
        <end position="426"/>
    </location>
</feature>